<gene>
    <name evidence="2" type="primary">NPL6</name>
    <name evidence="2" type="ORF">Q8F55_002506</name>
</gene>
<evidence type="ECO:0000256" key="1">
    <source>
        <dbReference type="SAM" id="MobiDB-lite"/>
    </source>
</evidence>
<feature type="compositionally biased region" description="Basic and acidic residues" evidence="1">
    <location>
        <begin position="157"/>
        <end position="171"/>
    </location>
</feature>
<feature type="region of interest" description="Disordered" evidence="1">
    <location>
        <begin position="534"/>
        <end position="564"/>
    </location>
</feature>
<name>A0ABR3QA03_9TREE</name>
<dbReference type="Proteomes" id="UP001565368">
    <property type="component" value="Unassembled WGS sequence"/>
</dbReference>
<proteinExistence type="predicted"/>
<protein>
    <submittedName>
        <fullName evidence="2">Chromatin structure-remodeling complex subunit RSC7</fullName>
    </submittedName>
</protein>
<reference evidence="2 3" key="1">
    <citation type="submission" date="2023-08" db="EMBL/GenBank/DDBJ databases">
        <title>Annotated Genome Sequence of Vanrija albida AlHP1.</title>
        <authorList>
            <person name="Herzog R."/>
        </authorList>
    </citation>
    <scope>NUCLEOTIDE SEQUENCE [LARGE SCALE GENOMIC DNA]</scope>
    <source>
        <strain evidence="2 3">AlHP1</strain>
    </source>
</reference>
<feature type="region of interest" description="Disordered" evidence="1">
    <location>
        <begin position="1"/>
        <end position="213"/>
    </location>
</feature>
<organism evidence="2 3">
    <name type="scientific">Vanrija albida</name>
    <dbReference type="NCBI Taxonomy" id="181172"/>
    <lineage>
        <taxon>Eukaryota</taxon>
        <taxon>Fungi</taxon>
        <taxon>Dikarya</taxon>
        <taxon>Basidiomycota</taxon>
        <taxon>Agaricomycotina</taxon>
        <taxon>Tremellomycetes</taxon>
        <taxon>Trichosporonales</taxon>
        <taxon>Trichosporonaceae</taxon>
        <taxon>Vanrija</taxon>
    </lineage>
</organism>
<feature type="compositionally biased region" description="Acidic residues" evidence="1">
    <location>
        <begin position="125"/>
        <end position="142"/>
    </location>
</feature>
<dbReference type="GeneID" id="95983549"/>
<feature type="compositionally biased region" description="Acidic residues" evidence="1">
    <location>
        <begin position="92"/>
        <end position="101"/>
    </location>
</feature>
<feature type="compositionally biased region" description="Basic and acidic residues" evidence="1">
    <location>
        <begin position="554"/>
        <end position="564"/>
    </location>
</feature>
<dbReference type="EMBL" id="JBBXJM010000002">
    <property type="protein sequence ID" value="KAL1411544.1"/>
    <property type="molecule type" value="Genomic_DNA"/>
</dbReference>
<dbReference type="RefSeq" id="XP_069211488.1">
    <property type="nucleotide sequence ID" value="XM_069351102.1"/>
</dbReference>
<feature type="compositionally biased region" description="Basic and acidic residues" evidence="1">
    <location>
        <begin position="27"/>
        <end position="40"/>
    </location>
</feature>
<evidence type="ECO:0000313" key="2">
    <source>
        <dbReference type="EMBL" id="KAL1411544.1"/>
    </source>
</evidence>
<evidence type="ECO:0000313" key="3">
    <source>
        <dbReference type="Proteomes" id="UP001565368"/>
    </source>
</evidence>
<feature type="compositionally biased region" description="Basic and acidic residues" evidence="1">
    <location>
        <begin position="191"/>
        <end position="204"/>
    </location>
</feature>
<feature type="compositionally biased region" description="Acidic residues" evidence="1">
    <location>
        <begin position="41"/>
        <end position="61"/>
    </location>
</feature>
<dbReference type="Pfam" id="PF08624">
    <property type="entry name" value="CRC_subunit"/>
    <property type="match status" value="1"/>
</dbReference>
<accession>A0ABR3QA03</accession>
<comment type="caution">
    <text evidence="2">The sequence shown here is derived from an EMBL/GenBank/DDBJ whole genome shotgun (WGS) entry which is preliminary data.</text>
</comment>
<feature type="compositionally biased region" description="Polar residues" evidence="1">
    <location>
        <begin position="8"/>
        <end position="17"/>
    </location>
</feature>
<sequence>MPPRSRRSTGAAQNSPAKRSRAPRKSAVKDEHETPDPELHDDGDDDAVGEDAEDDDDDEPAPEPGPSRNRSRAKPRSSNAKRAPKRAKTEEEATDDDDDEVVSAANRRRSGKQVSYKEIPAGVDEKEEESDGDDDDDDEEEEKPAKATPARRNNRRANKEDKDDKPYKREPGTGGRGGFSVKGAAAAAARARWDKVRREKAERGEDSDEAVARRRTNAPIKKDPRGALENVINGQKYTIKNAEYVAGDDELILPDDPKGDTKVDAEGRLLGGREYKLVTFTSATRKNKDRVYALTIDAARACGYTDSLAFLRRCPQIVKLSCDPEERQMLIDIGRITGNLKHRMVTMVAMRNVFKLMGARLVKGGKWVDDDYNEEQALIDCGTNGWTPHSEVLDEELAVNQYPSAGGPGRPPANAGFLADGVAAKSALTPFYTVGGPTTHFGGIGADPWSDTVHGRRGKLRGLGVTEEDWMLRTAEDARRIDETLRGYRDERVEVLAGQDARGWVHYSEEFSAGAIKPEVDEHKHPLANEVTFDTGSEPLTPAPPEPVVPAGDNKPEATETKAPVDRVPGGKIVVERESETRNGRPKKGKWQPGVVRAAYEPHTQMPHVPLRTQPSTAAIKRVSHLPLVGLNGSARYAKAPGIASVEFAYTTPGSEDAGTPTWLTFGDVTQGADVIKKRKALIAEAEEWERESRAKRRGVTTSS</sequence>
<keyword evidence="3" id="KW-1185">Reference proteome</keyword>
<dbReference type="InterPro" id="IPR013933">
    <property type="entry name" value="CRC_Rsc7/Swp82"/>
</dbReference>